<evidence type="ECO:0000313" key="11">
    <source>
        <dbReference type="Proteomes" id="UP000557566"/>
    </source>
</evidence>
<dbReference type="InterPro" id="IPR007603">
    <property type="entry name" value="Choline_transptr-like"/>
</dbReference>
<accession>A0A8H4PW15</accession>
<feature type="transmembrane region" description="Helical" evidence="8">
    <location>
        <begin position="321"/>
        <end position="341"/>
    </location>
</feature>
<feature type="compositionally biased region" description="Low complexity" evidence="9">
    <location>
        <begin position="11"/>
        <end position="73"/>
    </location>
</feature>
<keyword evidence="7 8" id="KW-0472">Membrane</keyword>
<feature type="transmembrane region" description="Helical" evidence="8">
    <location>
        <begin position="212"/>
        <end position="231"/>
    </location>
</feature>
<protein>
    <recommendedName>
        <fullName evidence="4 8">Protein PNS1</fullName>
    </recommendedName>
</protein>
<keyword evidence="5 8" id="KW-0812">Transmembrane</keyword>
<evidence type="ECO:0000256" key="2">
    <source>
        <dbReference type="ARBA" id="ARBA00004651"/>
    </source>
</evidence>
<dbReference type="Proteomes" id="UP000557566">
    <property type="component" value="Unassembled WGS sequence"/>
</dbReference>
<dbReference type="SUPFAM" id="SSF81995">
    <property type="entry name" value="beta-sandwich domain of Sec23/24"/>
    <property type="match status" value="1"/>
</dbReference>
<feature type="transmembrane region" description="Helical" evidence="8">
    <location>
        <begin position="353"/>
        <end position="374"/>
    </location>
</feature>
<feature type="transmembrane region" description="Helical" evidence="8">
    <location>
        <begin position="474"/>
        <end position="494"/>
    </location>
</feature>
<evidence type="ECO:0000256" key="7">
    <source>
        <dbReference type="ARBA" id="ARBA00023136"/>
    </source>
</evidence>
<feature type="region of interest" description="Disordered" evidence="9">
    <location>
        <begin position="1"/>
        <end position="89"/>
    </location>
</feature>
<dbReference type="OrthoDB" id="44736at2759"/>
<evidence type="ECO:0000313" key="10">
    <source>
        <dbReference type="EMBL" id="KAF4511544.1"/>
    </source>
</evidence>
<keyword evidence="11" id="KW-1185">Reference proteome</keyword>
<organism evidence="10 11">
    <name type="scientific">Ophiocordyceps sinensis</name>
    <dbReference type="NCBI Taxonomy" id="72228"/>
    <lineage>
        <taxon>Eukaryota</taxon>
        <taxon>Fungi</taxon>
        <taxon>Dikarya</taxon>
        <taxon>Ascomycota</taxon>
        <taxon>Pezizomycotina</taxon>
        <taxon>Sordariomycetes</taxon>
        <taxon>Hypocreomycetidae</taxon>
        <taxon>Hypocreales</taxon>
        <taxon>Ophiocordycipitaceae</taxon>
        <taxon>Ophiocordyceps</taxon>
    </lineage>
</organism>
<feature type="transmembrane region" description="Helical" evidence="8">
    <location>
        <begin position="394"/>
        <end position="414"/>
    </location>
</feature>
<evidence type="ECO:0000256" key="8">
    <source>
        <dbReference type="RuleBase" id="RU368066"/>
    </source>
</evidence>
<dbReference type="GO" id="GO:0005886">
    <property type="term" value="C:plasma membrane"/>
    <property type="evidence" value="ECO:0007669"/>
    <property type="project" value="UniProtKB-SubCell"/>
</dbReference>
<feature type="transmembrane region" description="Helical" evidence="8">
    <location>
        <begin position="450"/>
        <end position="468"/>
    </location>
</feature>
<dbReference type="Pfam" id="PF04515">
    <property type="entry name" value="Choline_transpo"/>
    <property type="match status" value="1"/>
</dbReference>
<evidence type="ECO:0000256" key="3">
    <source>
        <dbReference type="ARBA" id="ARBA00007168"/>
    </source>
</evidence>
<comment type="function">
    <text evidence="1 8">Probably involved in transport through the plasma membrane.</text>
</comment>
<name>A0A8H4PW15_9HYPO</name>
<comment type="similarity">
    <text evidence="3 8">Belongs to the CTL (choline transporter-like) family.</text>
</comment>
<feature type="transmembrane region" description="Helical" evidence="8">
    <location>
        <begin position="151"/>
        <end position="172"/>
    </location>
</feature>
<dbReference type="GO" id="GO:0022857">
    <property type="term" value="F:transmembrane transporter activity"/>
    <property type="evidence" value="ECO:0007669"/>
    <property type="project" value="UniProtKB-UniRule"/>
</dbReference>
<feature type="transmembrane region" description="Helical" evidence="8">
    <location>
        <begin position="251"/>
        <end position="278"/>
    </location>
</feature>
<comment type="subcellular location">
    <subcellularLocation>
        <location evidence="2 8">Cell membrane</location>
        <topology evidence="2 8">Multi-pass membrane protein</topology>
    </subcellularLocation>
</comment>
<dbReference type="PANTHER" id="PTHR12385:SF4">
    <property type="entry name" value="PROTEIN PNS1"/>
    <property type="match status" value="1"/>
</dbReference>
<feature type="compositionally biased region" description="Pro residues" evidence="9">
    <location>
        <begin position="76"/>
        <end position="88"/>
    </location>
</feature>
<dbReference type="PANTHER" id="PTHR12385">
    <property type="entry name" value="CHOLINE TRANSPORTER-LIKE (SLC FAMILY 44)"/>
    <property type="match status" value="1"/>
</dbReference>
<dbReference type="AlphaFoldDB" id="A0A8H4PW15"/>
<dbReference type="EMBL" id="JAAVMX010000003">
    <property type="protein sequence ID" value="KAF4511544.1"/>
    <property type="molecule type" value="Genomic_DNA"/>
</dbReference>
<sequence>MGEADSYLGSGQPPQYQQQQHGQPQYQQQQYGQQQQQQYGQQQQQQYGQPQQQQYGQQQQQQGYYDQSYPQQPTYGAPPPYSFNPPQPNDDKYSFGEAFKLDKPKYNDVWAGALFLLFVAGYIVVAAISIRGYRTTGAPGSGIYNSNTFSLNSNTLVLFGCVLAVAFVFSWLYVCLARLFPKQLIWVTGLLNLAFAVGTAIFYLYKRYWSAGIVFLVFAGLMIFCFISWIPRIPFSALMLKTSVNVSKRYGHVYLVSLLGGVVGILLSGLFSVTLVSIYVRFEPSPKNPNCTDGSCSKAKLIGLIVYATFAMFWISEWLKNTLHCTVAGVFGSWYFAVHNFPKGATRGALRRALTYSFGSISLGSLLVAIIQFLRQVCSIARQQAADDGGIAGMVIYIVLCIVGCLIGLLEWALEFLNRYAFVSCALYNKSYFAAASDTWRMIKDRGIDALVNECLIGPVFSFGAMFYNSNGAFTPIVVAFGFLIGFQVCHVFTTPISSGIDTIFVSSAWDPQVMIQDHPELYQEMVHVFPQVQQAIQVR</sequence>
<comment type="caution">
    <text evidence="10">The sequence shown here is derived from an EMBL/GenBank/DDBJ whole genome shotgun (WGS) entry which is preliminary data.</text>
</comment>
<evidence type="ECO:0000256" key="4">
    <source>
        <dbReference type="ARBA" id="ARBA00015388"/>
    </source>
</evidence>
<evidence type="ECO:0000256" key="5">
    <source>
        <dbReference type="ARBA" id="ARBA00022692"/>
    </source>
</evidence>
<reference evidence="10 11" key="1">
    <citation type="journal article" date="2020" name="Genome Biol. Evol.">
        <title>A new high-quality draft genome assembly of the Chinese cordyceps Ophiocordyceps sinensis.</title>
        <authorList>
            <person name="Shu R."/>
            <person name="Zhang J."/>
            <person name="Meng Q."/>
            <person name="Zhang H."/>
            <person name="Zhou G."/>
            <person name="Li M."/>
            <person name="Wu P."/>
            <person name="Zhao Y."/>
            <person name="Chen C."/>
            <person name="Qin Q."/>
        </authorList>
    </citation>
    <scope>NUCLEOTIDE SEQUENCE [LARGE SCALE GENOMIC DNA]</scope>
    <source>
        <strain evidence="10 11">IOZ07</strain>
    </source>
</reference>
<keyword evidence="6 8" id="KW-1133">Transmembrane helix</keyword>
<evidence type="ECO:0000256" key="1">
    <source>
        <dbReference type="ARBA" id="ARBA00002957"/>
    </source>
</evidence>
<evidence type="ECO:0000256" key="6">
    <source>
        <dbReference type="ARBA" id="ARBA00022989"/>
    </source>
</evidence>
<proteinExistence type="inferred from homology"/>
<feature type="transmembrane region" description="Helical" evidence="8">
    <location>
        <begin position="299"/>
        <end position="315"/>
    </location>
</feature>
<evidence type="ECO:0000256" key="9">
    <source>
        <dbReference type="SAM" id="MobiDB-lite"/>
    </source>
</evidence>
<gene>
    <name evidence="10" type="ORF">G6O67_003328</name>
</gene>
<feature type="transmembrane region" description="Helical" evidence="8">
    <location>
        <begin position="184"/>
        <end position="205"/>
    </location>
</feature>
<feature type="transmembrane region" description="Helical" evidence="8">
    <location>
        <begin position="109"/>
        <end position="130"/>
    </location>
</feature>